<evidence type="ECO:0000256" key="1">
    <source>
        <dbReference type="SAM" id="SignalP"/>
    </source>
</evidence>
<protein>
    <submittedName>
        <fullName evidence="2">Uncharacterized protein</fullName>
    </submittedName>
</protein>
<organism evidence="2 3">
    <name type="scientific">[Emmonsia] crescens</name>
    <dbReference type="NCBI Taxonomy" id="73230"/>
    <lineage>
        <taxon>Eukaryota</taxon>
        <taxon>Fungi</taxon>
        <taxon>Dikarya</taxon>
        <taxon>Ascomycota</taxon>
        <taxon>Pezizomycotina</taxon>
        <taxon>Eurotiomycetes</taxon>
        <taxon>Eurotiomycetidae</taxon>
        <taxon>Onygenales</taxon>
        <taxon>Ajellomycetaceae</taxon>
        <taxon>Emergomyces</taxon>
    </lineage>
</organism>
<accession>A0A0G2ICA3</accession>
<keyword evidence="1" id="KW-0732">Signal</keyword>
<proteinExistence type="predicted"/>
<dbReference type="Proteomes" id="UP000034164">
    <property type="component" value="Unassembled WGS sequence"/>
</dbReference>
<sequence>MWYFISALVAGACLATSLPGKPPTPTGSSYPGLGRSCADGYNSTLSWWTPGAGPRTSVSGVVAPAKTDYISSSASGGPSWAAGNLTQGLFSSHGAISAIPSAPTEKGSDYLSQGLGSPVNEYLHLMVGLLVALLLC</sequence>
<feature type="chain" id="PRO_5012678156" evidence="1">
    <location>
        <begin position="16"/>
        <end position="136"/>
    </location>
</feature>
<gene>
    <name evidence="2" type="ORF">EMCG_01053</name>
</gene>
<evidence type="ECO:0000313" key="3">
    <source>
        <dbReference type="Proteomes" id="UP000034164"/>
    </source>
</evidence>
<comment type="caution">
    <text evidence="2">The sequence shown here is derived from an EMBL/GenBank/DDBJ whole genome shotgun (WGS) entry which is preliminary data.</text>
</comment>
<evidence type="ECO:0000313" key="2">
    <source>
        <dbReference type="EMBL" id="KKZ68302.1"/>
    </source>
</evidence>
<reference evidence="3" key="1">
    <citation type="journal article" date="2015" name="PLoS Genet.">
        <title>The dynamic genome and transcriptome of the human fungal pathogen Blastomyces and close relative Emmonsia.</title>
        <authorList>
            <person name="Munoz J.F."/>
            <person name="Gauthier G.M."/>
            <person name="Desjardins C.A."/>
            <person name="Gallo J.E."/>
            <person name="Holder J."/>
            <person name="Sullivan T.D."/>
            <person name="Marty A.J."/>
            <person name="Carmen J.C."/>
            <person name="Chen Z."/>
            <person name="Ding L."/>
            <person name="Gujja S."/>
            <person name="Magrini V."/>
            <person name="Misas E."/>
            <person name="Mitreva M."/>
            <person name="Priest M."/>
            <person name="Saif S."/>
            <person name="Whiston E.A."/>
            <person name="Young S."/>
            <person name="Zeng Q."/>
            <person name="Goldman W.E."/>
            <person name="Mardis E.R."/>
            <person name="Taylor J.W."/>
            <person name="McEwen J.G."/>
            <person name="Clay O.K."/>
            <person name="Klein B.S."/>
            <person name="Cuomo C.A."/>
        </authorList>
    </citation>
    <scope>NUCLEOTIDE SEQUENCE [LARGE SCALE GENOMIC DNA]</scope>
    <source>
        <strain evidence="3">UAMH 3008</strain>
    </source>
</reference>
<dbReference type="AlphaFoldDB" id="A0A0G2ICA3"/>
<feature type="signal peptide" evidence="1">
    <location>
        <begin position="1"/>
        <end position="15"/>
    </location>
</feature>
<dbReference type="EMBL" id="LCZI01000125">
    <property type="protein sequence ID" value="KKZ68302.1"/>
    <property type="molecule type" value="Genomic_DNA"/>
</dbReference>
<name>A0A0G2ICA3_9EURO</name>
<dbReference type="VEuPathDB" id="FungiDB:EMCG_01053"/>